<dbReference type="AlphaFoldDB" id="A0A6I9WEF2"/>
<feature type="compositionally biased region" description="Basic and acidic residues" evidence="1">
    <location>
        <begin position="63"/>
        <end position="76"/>
    </location>
</feature>
<reference evidence="3" key="1">
    <citation type="submission" date="2025-08" db="UniProtKB">
        <authorList>
            <consortium name="RefSeq"/>
        </authorList>
    </citation>
    <scope>IDENTIFICATION</scope>
</reference>
<accession>A0A6I9WEF2</accession>
<keyword evidence="2" id="KW-1185">Reference proteome</keyword>
<evidence type="ECO:0000313" key="3">
    <source>
        <dbReference type="RefSeq" id="XP_011637503.1"/>
    </source>
</evidence>
<dbReference type="Proteomes" id="UP000504615">
    <property type="component" value="Unplaced"/>
</dbReference>
<name>A0A6I9WEF2_9HYME</name>
<gene>
    <name evidence="3" type="primary">LOC105427464</name>
</gene>
<feature type="compositionally biased region" description="Low complexity" evidence="1">
    <location>
        <begin position="52"/>
        <end position="62"/>
    </location>
</feature>
<protein>
    <submittedName>
        <fullName evidence="3">Uncharacterized protein LOC105427464</fullName>
    </submittedName>
</protein>
<dbReference type="GeneID" id="105427464"/>
<evidence type="ECO:0000313" key="2">
    <source>
        <dbReference type="Proteomes" id="UP000504615"/>
    </source>
</evidence>
<proteinExistence type="predicted"/>
<evidence type="ECO:0000256" key="1">
    <source>
        <dbReference type="SAM" id="MobiDB-lite"/>
    </source>
</evidence>
<dbReference type="RefSeq" id="XP_011637503.1">
    <property type="nucleotide sequence ID" value="XM_011639201.1"/>
</dbReference>
<feature type="region of interest" description="Disordered" evidence="1">
    <location>
        <begin position="38"/>
        <end position="108"/>
    </location>
</feature>
<dbReference type="KEGG" id="pbar:105427464"/>
<sequence length="108" mass="11799">MRKEKPLVRSLVGHHVGIKGALMKARGNDVTRHNAIGEREAPILQTNAHTTSLPLSPLSSIANEERAREARNRRSDSSGGNEAWPRLQHAVGQENHARPPALTHGVPQ</sequence>
<organism evidence="2 3">
    <name type="scientific">Pogonomyrmex barbatus</name>
    <name type="common">red harvester ant</name>
    <dbReference type="NCBI Taxonomy" id="144034"/>
    <lineage>
        <taxon>Eukaryota</taxon>
        <taxon>Metazoa</taxon>
        <taxon>Ecdysozoa</taxon>
        <taxon>Arthropoda</taxon>
        <taxon>Hexapoda</taxon>
        <taxon>Insecta</taxon>
        <taxon>Pterygota</taxon>
        <taxon>Neoptera</taxon>
        <taxon>Endopterygota</taxon>
        <taxon>Hymenoptera</taxon>
        <taxon>Apocrita</taxon>
        <taxon>Aculeata</taxon>
        <taxon>Formicoidea</taxon>
        <taxon>Formicidae</taxon>
        <taxon>Myrmicinae</taxon>
        <taxon>Pogonomyrmex</taxon>
    </lineage>
</organism>